<evidence type="ECO:0000313" key="2">
    <source>
        <dbReference type="Proteomes" id="UP000003874"/>
    </source>
</evidence>
<gene>
    <name evidence="1" type="ORF">HMPREF9420_1091</name>
</gene>
<comment type="caution">
    <text evidence="1">The sequence shown here is derived from an EMBL/GenBank/DDBJ whole genome shotgun (WGS) entry which is preliminary data.</text>
</comment>
<dbReference type="AlphaFoldDB" id="E6MNM3"/>
<dbReference type="HOGENOM" id="CLU_2094636_0_0_10"/>
<dbReference type="EMBL" id="AEQO01000111">
    <property type="protein sequence ID" value="EFV04723.1"/>
    <property type="molecule type" value="Genomic_DNA"/>
</dbReference>
<dbReference type="RefSeq" id="WP_007134359.1">
    <property type="nucleotide sequence ID" value="NZ_GL629647.1"/>
</dbReference>
<accession>E6MNM3</accession>
<dbReference type="Proteomes" id="UP000003874">
    <property type="component" value="Unassembled WGS sequence"/>
</dbReference>
<evidence type="ECO:0000313" key="1">
    <source>
        <dbReference type="EMBL" id="EFV04723.1"/>
    </source>
</evidence>
<dbReference type="STRING" id="888832.HMPREF9420_1091"/>
<reference evidence="1 2" key="1">
    <citation type="submission" date="2010-12" db="EMBL/GenBank/DDBJ databases">
        <authorList>
            <person name="Muzny D."/>
            <person name="Qin X."/>
            <person name="Deng J."/>
            <person name="Jiang H."/>
            <person name="Liu Y."/>
            <person name="Qu J."/>
            <person name="Song X.-Z."/>
            <person name="Zhang L."/>
            <person name="Thornton R."/>
            <person name="Coyle M."/>
            <person name="Francisco L."/>
            <person name="Jackson L."/>
            <person name="Javaid M."/>
            <person name="Korchina V."/>
            <person name="Kovar C."/>
            <person name="Mata R."/>
            <person name="Mathew T."/>
            <person name="Ngo R."/>
            <person name="Nguyen L."/>
            <person name="Nguyen N."/>
            <person name="Okwuonu G."/>
            <person name="Ongeri F."/>
            <person name="Pham C."/>
            <person name="Simmons D."/>
            <person name="Wilczek-Boney K."/>
            <person name="Hale W."/>
            <person name="Jakkamsetti A."/>
            <person name="Pham P."/>
            <person name="Ruth R."/>
            <person name="San Lucas F."/>
            <person name="Warren J."/>
            <person name="Zhang J."/>
            <person name="Zhao Z."/>
            <person name="Zhou C."/>
            <person name="Zhu D."/>
            <person name="Lee S."/>
            <person name="Bess C."/>
            <person name="Blankenburg K."/>
            <person name="Forbes L."/>
            <person name="Fu Q."/>
            <person name="Gubbala S."/>
            <person name="Hirani K."/>
            <person name="Jayaseelan J.C."/>
            <person name="Lara F."/>
            <person name="Munidasa M."/>
            <person name="Palculict T."/>
            <person name="Patil S."/>
            <person name="Pu L.-L."/>
            <person name="Saada N."/>
            <person name="Tang L."/>
            <person name="Weissenberger G."/>
            <person name="Zhu Y."/>
            <person name="Hemphill L."/>
            <person name="Shang Y."/>
            <person name="Youmans B."/>
            <person name="Ayvaz T."/>
            <person name="Ross M."/>
            <person name="Santibanez J."/>
            <person name="Aqrawi P."/>
            <person name="Gross S."/>
            <person name="Joshi V."/>
            <person name="Fowler G."/>
            <person name="Nazareth L."/>
            <person name="Reid J."/>
            <person name="Worley K."/>
            <person name="Petrosino J."/>
            <person name="Highlander S."/>
            <person name="Gibbs R."/>
        </authorList>
    </citation>
    <scope>NUCLEOTIDE SEQUENCE [LARGE SCALE GENOMIC DNA]</scope>
    <source>
        <strain evidence="1 2">DSM 15606</strain>
    </source>
</reference>
<sequence>MNKVVKYHDEENMLIQISFPYNRFQNTSEFETPYNFRRNKPPFSVPHNPLTISQLATKIQNTPRNHMNFSAISIRLQAKRYDFTRLFDAKHHVKRLILQWKSYDSVKYIALNNDKK</sequence>
<proteinExistence type="predicted"/>
<keyword evidence="2" id="KW-1185">Reference proteome</keyword>
<protein>
    <submittedName>
        <fullName evidence="1">Uncharacterized protein</fullName>
    </submittedName>
</protein>
<name>E6MNM3_9BACT</name>
<organism evidence="1 2">
    <name type="scientific">Segatella salivae DSM 15606</name>
    <dbReference type="NCBI Taxonomy" id="888832"/>
    <lineage>
        <taxon>Bacteria</taxon>
        <taxon>Pseudomonadati</taxon>
        <taxon>Bacteroidota</taxon>
        <taxon>Bacteroidia</taxon>
        <taxon>Bacteroidales</taxon>
        <taxon>Prevotellaceae</taxon>
        <taxon>Segatella</taxon>
    </lineage>
</organism>